<accession>A0A5D3BIF6</accession>
<dbReference type="CDD" id="cd00371">
    <property type="entry name" value="HMA"/>
    <property type="match status" value="2"/>
</dbReference>
<evidence type="ECO:0000259" key="3">
    <source>
        <dbReference type="PROSITE" id="PS50846"/>
    </source>
</evidence>
<dbReference type="EMBL" id="SSTD01017674">
    <property type="protein sequence ID" value="TYJ99512.1"/>
    <property type="molecule type" value="Genomic_DNA"/>
</dbReference>
<dbReference type="PROSITE" id="PS50846">
    <property type="entry name" value="HMA_2"/>
    <property type="match status" value="1"/>
</dbReference>
<evidence type="ECO:0000313" key="5">
    <source>
        <dbReference type="Proteomes" id="UP000321947"/>
    </source>
</evidence>
<feature type="transmembrane region" description="Helical" evidence="2">
    <location>
        <begin position="137"/>
        <end position="158"/>
    </location>
</feature>
<feature type="domain" description="HMA" evidence="3">
    <location>
        <begin position="1"/>
        <end position="43"/>
    </location>
</feature>
<keyword evidence="1" id="KW-0479">Metal-binding</keyword>
<keyword evidence="2" id="KW-0472">Membrane</keyword>
<comment type="caution">
    <text evidence="4">The sequence shown here is derived from an EMBL/GenBank/DDBJ whole genome shotgun (WGS) entry which is preliminary data.</text>
</comment>
<name>A0A5D3BIF6_CUCMM</name>
<feature type="transmembrane region" description="Helical" evidence="2">
    <location>
        <begin position="170"/>
        <end position="191"/>
    </location>
</feature>
<dbReference type="PANTHER" id="PTHR46594">
    <property type="entry name" value="P-TYPE CATION-TRANSPORTING ATPASE"/>
    <property type="match status" value="1"/>
</dbReference>
<keyword evidence="2" id="KW-1133">Transmembrane helix</keyword>
<gene>
    <name evidence="4" type="ORF">E5676_scaffold123G00790</name>
</gene>
<sequence>MVHGVKRATVHLEFKEAKVLFDPNLTTETLILKAIADIGFEADLISAGDEAYIVHLKLDRASRGDMGAIKSSLEQADGVTSVEMEAVERMVKVGYDPDRTGPRSILQFLKKYGARLYVPPKRRDVEQHQEACAYRNLFLFSCLFSVPVVAFAMVLPMLPPYGDWLNFRVCKMLTIGMVLKWIFCTPVQFLAVEQSSSSYPS</sequence>
<evidence type="ECO:0000256" key="2">
    <source>
        <dbReference type="SAM" id="Phobius"/>
    </source>
</evidence>
<dbReference type="GO" id="GO:0046872">
    <property type="term" value="F:metal ion binding"/>
    <property type="evidence" value="ECO:0007669"/>
    <property type="project" value="UniProtKB-KW"/>
</dbReference>
<evidence type="ECO:0000313" key="4">
    <source>
        <dbReference type="EMBL" id="TYJ99512.1"/>
    </source>
</evidence>
<keyword evidence="2" id="KW-0812">Transmembrane</keyword>
<dbReference type="InterPro" id="IPR036163">
    <property type="entry name" value="HMA_dom_sf"/>
</dbReference>
<organism evidence="4 5">
    <name type="scientific">Cucumis melo var. makuwa</name>
    <name type="common">Oriental melon</name>
    <dbReference type="NCBI Taxonomy" id="1194695"/>
    <lineage>
        <taxon>Eukaryota</taxon>
        <taxon>Viridiplantae</taxon>
        <taxon>Streptophyta</taxon>
        <taxon>Embryophyta</taxon>
        <taxon>Tracheophyta</taxon>
        <taxon>Spermatophyta</taxon>
        <taxon>Magnoliopsida</taxon>
        <taxon>eudicotyledons</taxon>
        <taxon>Gunneridae</taxon>
        <taxon>Pentapetalae</taxon>
        <taxon>rosids</taxon>
        <taxon>fabids</taxon>
        <taxon>Cucurbitales</taxon>
        <taxon>Cucurbitaceae</taxon>
        <taxon>Benincaseae</taxon>
        <taxon>Cucumis</taxon>
    </lineage>
</organism>
<dbReference type="SUPFAM" id="SSF55008">
    <property type="entry name" value="HMA, heavy metal-associated domain"/>
    <property type="match status" value="2"/>
</dbReference>
<dbReference type="AlphaFoldDB" id="A0A5D3BIF6"/>
<reference evidence="4 5" key="1">
    <citation type="submission" date="2019-08" db="EMBL/GenBank/DDBJ databases">
        <title>Draft genome sequences of two oriental melons (Cucumis melo L. var makuwa).</title>
        <authorList>
            <person name="Kwon S.-Y."/>
        </authorList>
    </citation>
    <scope>NUCLEOTIDE SEQUENCE [LARGE SCALE GENOMIC DNA]</scope>
    <source>
        <strain evidence="5">cv. Chang Bougi</strain>
        <tissue evidence="4">Leaf</tissue>
    </source>
</reference>
<protein>
    <submittedName>
        <fullName evidence="4">Putative copper-transporting ATPase HMA5</fullName>
    </submittedName>
</protein>
<dbReference type="PANTHER" id="PTHR46594:SF2">
    <property type="entry name" value="COPPER-TRANSPORTING ATPASE HMA4"/>
    <property type="match status" value="1"/>
</dbReference>
<dbReference type="PRINTS" id="PR00942">
    <property type="entry name" value="CUATPASEI"/>
</dbReference>
<proteinExistence type="predicted"/>
<evidence type="ECO:0000256" key="1">
    <source>
        <dbReference type="ARBA" id="ARBA00022723"/>
    </source>
</evidence>
<dbReference type="InterPro" id="IPR006121">
    <property type="entry name" value="HMA_dom"/>
</dbReference>
<dbReference type="Proteomes" id="UP000321947">
    <property type="component" value="Unassembled WGS sequence"/>
</dbReference>
<dbReference type="Gene3D" id="3.30.70.100">
    <property type="match status" value="2"/>
</dbReference>